<evidence type="ECO:0008006" key="4">
    <source>
        <dbReference type="Google" id="ProtNLM"/>
    </source>
</evidence>
<proteinExistence type="predicted"/>
<feature type="compositionally biased region" description="Basic and acidic residues" evidence="1">
    <location>
        <begin position="9"/>
        <end position="22"/>
    </location>
</feature>
<evidence type="ECO:0000313" key="3">
    <source>
        <dbReference type="Proteomes" id="UP000001441"/>
    </source>
</evidence>
<sequence length="69" mass="7794">MTSMTPSHSEPDTEATNHDARLEAFEERAAILEFDAGLTRTEAERRARAAYGLAPDPNHSRPSDRRTRR</sequence>
<dbReference type="KEGG" id="alv:Alvin_0898"/>
<gene>
    <name evidence="2" type="ordered locus">Alvin_0898</name>
</gene>
<dbReference type="Proteomes" id="UP000001441">
    <property type="component" value="Chromosome"/>
</dbReference>
<dbReference type="EMBL" id="CP001896">
    <property type="protein sequence ID" value="ADC61844.1"/>
    <property type="molecule type" value="Genomic_DNA"/>
</dbReference>
<name>D3RR16_ALLVD</name>
<accession>D3RR16</accession>
<keyword evidence="3" id="KW-1185">Reference proteome</keyword>
<evidence type="ECO:0000313" key="2">
    <source>
        <dbReference type="EMBL" id="ADC61844.1"/>
    </source>
</evidence>
<protein>
    <recommendedName>
        <fullName evidence="4">Cation-transporting P-type ATPase N-terminal domain-containing protein</fullName>
    </recommendedName>
</protein>
<feature type="compositionally biased region" description="Basic and acidic residues" evidence="1">
    <location>
        <begin position="58"/>
        <end position="69"/>
    </location>
</feature>
<evidence type="ECO:0000256" key="1">
    <source>
        <dbReference type="SAM" id="MobiDB-lite"/>
    </source>
</evidence>
<dbReference type="AlphaFoldDB" id="D3RR16"/>
<feature type="region of interest" description="Disordered" evidence="1">
    <location>
        <begin position="47"/>
        <end position="69"/>
    </location>
</feature>
<organism evidence="2 3">
    <name type="scientific">Allochromatium vinosum (strain ATCC 17899 / DSM 180 / NBRC 103801 / NCIMB 10441 / D)</name>
    <name type="common">Chromatium vinosum</name>
    <dbReference type="NCBI Taxonomy" id="572477"/>
    <lineage>
        <taxon>Bacteria</taxon>
        <taxon>Pseudomonadati</taxon>
        <taxon>Pseudomonadota</taxon>
        <taxon>Gammaproteobacteria</taxon>
        <taxon>Chromatiales</taxon>
        <taxon>Chromatiaceae</taxon>
        <taxon>Allochromatium</taxon>
    </lineage>
</organism>
<feature type="region of interest" description="Disordered" evidence="1">
    <location>
        <begin position="1"/>
        <end position="22"/>
    </location>
</feature>
<dbReference type="STRING" id="572477.Alvin_0898"/>
<reference evidence="2 3" key="1">
    <citation type="journal article" date="2011" name="Stand. Genomic Sci.">
        <title>Complete genome sequence of Allochromatium vinosum DSM 180(T).</title>
        <authorList>
            <person name="Weissgerber T."/>
            <person name="Zigann R."/>
            <person name="Bruce D."/>
            <person name="Chang Y.J."/>
            <person name="Detter J.C."/>
            <person name="Han C."/>
            <person name="Hauser L."/>
            <person name="Jeffries C.D."/>
            <person name="Land M."/>
            <person name="Munk A.C."/>
            <person name="Tapia R."/>
            <person name="Dahl C."/>
        </authorList>
    </citation>
    <scope>NUCLEOTIDE SEQUENCE [LARGE SCALE GENOMIC DNA]</scope>
    <source>
        <strain evidence="3">ATCC 17899 / DSM 180 / NBRC 103801 / NCIMB 10441 / D</strain>
    </source>
</reference>
<dbReference type="HOGENOM" id="CLU_2766748_0_0_6"/>